<dbReference type="EMBL" id="LAZR01000143">
    <property type="protein sequence ID" value="KKN86821.1"/>
    <property type="molecule type" value="Genomic_DNA"/>
</dbReference>
<sequence>MKHLIRATLSNVQVYAHCGLTLDRHDSNNSVRVCLPCIRGKQDYNRRVQASYNELSFRGSTVISPFTRD</sequence>
<proteinExistence type="predicted"/>
<reference evidence="1" key="1">
    <citation type="journal article" date="2015" name="Nature">
        <title>Complex archaea that bridge the gap between prokaryotes and eukaryotes.</title>
        <authorList>
            <person name="Spang A."/>
            <person name="Saw J.H."/>
            <person name="Jorgensen S.L."/>
            <person name="Zaremba-Niedzwiedzka K."/>
            <person name="Martijn J."/>
            <person name="Lind A.E."/>
            <person name="van Eijk R."/>
            <person name="Schleper C."/>
            <person name="Guy L."/>
            <person name="Ettema T.J."/>
        </authorList>
    </citation>
    <scope>NUCLEOTIDE SEQUENCE</scope>
</reference>
<dbReference type="AlphaFoldDB" id="A0A0F9WLC3"/>
<comment type="caution">
    <text evidence="1">The sequence shown here is derived from an EMBL/GenBank/DDBJ whole genome shotgun (WGS) entry which is preliminary data.</text>
</comment>
<accession>A0A0F9WLC3</accession>
<name>A0A0F9WLC3_9ZZZZ</name>
<gene>
    <name evidence="1" type="ORF">LCGC14_0263800</name>
</gene>
<protein>
    <submittedName>
        <fullName evidence="1">Uncharacterized protein</fullName>
    </submittedName>
</protein>
<evidence type="ECO:0000313" key="1">
    <source>
        <dbReference type="EMBL" id="KKN86821.1"/>
    </source>
</evidence>
<organism evidence="1">
    <name type="scientific">marine sediment metagenome</name>
    <dbReference type="NCBI Taxonomy" id="412755"/>
    <lineage>
        <taxon>unclassified sequences</taxon>
        <taxon>metagenomes</taxon>
        <taxon>ecological metagenomes</taxon>
    </lineage>
</organism>